<gene>
    <name evidence="2" type="ORF">A8L45_01405</name>
</gene>
<comment type="caution">
    <text evidence="2">The sequence shown here is derived from an EMBL/GenBank/DDBJ whole genome shotgun (WGS) entry which is preliminary data.</text>
</comment>
<dbReference type="AlphaFoldDB" id="A0A1C3ET04"/>
<dbReference type="Proteomes" id="UP000094936">
    <property type="component" value="Unassembled WGS sequence"/>
</dbReference>
<keyword evidence="3" id="KW-1185">Reference proteome</keyword>
<keyword evidence="1" id="KW-0812">Transmembrane</keyword>
<evidence type="ECO:0000313" key="3">
    <source>
        <dbReference type="Proteomes" id="UP000094936"/>
    </source>
</evidence>
<protein>
    <recommendedName>
        <fullName evidence="4">Transmembrane anchor protein</fullName>
    </recommendedName>
</protein>
<evidence type="ECO:0000256" key="1">
    <source>
        <dbReference type="SAM" id="Phobius"/>
    </source>
</evidence>
<keyword evidence="1" id="KW-1133">Transmembrane helix</keyword>
<name>A0A1C3ET04_9GAMM</name>
<organism evidence="2 3">
    <name type="scientific">Veronia pacifica</name>
    <dbReference type="NCBI Taxonomy" id="1080227"/>
    <lineage>
        <taxon>Bacteria</taxon>
        <taxon>Pseudomonadati</taxon>
        <taxon>Pseudomonadota</taxon>
        <taxon>Gammaproteobacteria</taxon>
        <taxon>Vibrionales</taxon>
        <taxon>Vibrionaceae</taxon>
        <taxon>Veronia</taxon>
    </lineage>
</organism>
<keyword evidence="1" id="KW-0472">Membrane</keyword>
<dbReference type="EMBL" id="LYBM01000001">
    <property type="protein sequence ID" value="ODA36283.1"/>
    <property type="molecule type" value="Genomic_DNA"/>
</dbReference>
<sequence>MYNSDKPSREELPTTKQLVRSTILAFVAAIIILVTVIFPAEYGIDPTGIGKVTGLTEMGEIKEQLAQEAAEDKAATKTAVIVESAVPVAVEDNATTKTAMIEENAVPVAVEDTTTKTAVIVENAVPVADEDNATTKTAMIVENTVPVAVEAPPTPIITIQQSEPVVHPAPLQEAKDQAKPVWRDTILLSLEPGQGAEVKLVMQKGQTATFEWKSKGGPVNYDTHGNGDGRSISYEKGRGVPNDEGELVAAFTGNHGWFFRNRNDQTVIVTLKTDGEYARMKRML</sequence>
<accession>A0A1C3ET04</accession>
<proteinExistence type="predicted"/>
<reference evidence="2 3" key="1">
    <citation type="submission" date="2016-05" db="EMBL/GenBank/DDBJ databases">
        <title>Genomic Taxonomy of the Vibrionaceae.</title>
        <authorList>
            <person name="Gomez-Gil B."/>
            <person name="Enciso-Ibarra J."/>
        </authorList>
    </citation>
    <scope>NUCLEOTIDE SEQUENCE [LARGE SCALE GENOMIC DNA]</scope>
    <source>
        <strain evidence="2 3">CAIM 1920</strain>
    </source>
</reference>
<dbReference type="RefSeq" id="WP_068898437.1">
    <property type="nucleotide sequence ID" value="NZ_JBHUIF010000002.1"/>
</dbReference>
<feature type="transmembrane region" description="Helical" evidence="1">
    <location>
        <begin position="21"/>
        <end position="40"/>
    </location>
</feature>
<evidence type="ECO:0000313" key="2">
    <source>
        <dbReference type="EMBL" id="ODA36283.1"/>
    </source>
</evidence>
<evidence type="ECO:0008006" key="4">
    <source>
        <dbReference type="Google" id="ProtNLM"/>
    </source>
</evidence>